<accession>Q3LBT1</accession>
<proteinExistence type="predicted"/>
<dbReference type="AlphaFoldDB" id="Q3LBT1"/>
<gene>
    <name evidence="1" type="primary">frvX</name>
</gene>
<protein>
    <submittedName>
        <fullName evidence="1">Endo-1,4-beta-glucanase homolog</fullName>
    </submittedName>
</protein>
<name>Q3LBT1_9MOLU</name>
<dbReference type="EMBL" id="AJ970615">
    <property type="protein sequence ID" value="CAJ17865.1"/>
    <property type="molecule type" value="Genomic_DNA"/>
</dbReference>
<evidence type="ECO:0000313" key="1">
    <source>
        <dbReference type="EMBL" id="CAJ17865.1"/>
    </source>
</evidence>
<sequence>MELVTLLKELSMLNGIAGQEKRSFEICS</sequence>
<organism evidence="1">
    <name type="scientific">Candidatus Phytoplasma solani</name>
    <dbReference type="NCBI Taxonomy" id="69896"/>
    <lineage>
        <taxon>Bacteria</taxon>
        <taxon>Bacillati</taxon>
        <taxon>Mycoplasmatota</taxon>
        <taxon>Mollicutes</taxon>
        <taxon>Acholeplasmatales</taxon>
        <taxon>Acholeplasmataceae</taxon>
        <taxon>Candidatus Phytoplasma</taxon>
        <taxon>16SrXII (Stolbur group)</taxon>
    </lineage>
</organism>
<reference evidence="1" key="1">
    <citation type="journal article" date="2006" name="Appl. Environ. Microbiol.">
        <title>Stolbur phytoplasma genome survey achieved using a suppression subtractive hybridization approach with high specificity.</title>
        <authorList>
            <person name="Cimerman A."/>
            <person name="Arnaud G."/>
            <person name="Foissac X."/>
        </authorList>
    </citation>
    <scope>NUCLEOTIDE SEQUENCE</scope>
</reference>